<keyword evidence="2" id="KW-0238">DNA-binding</keyword>
<dbReference type="PANTHER" id="PTHR43280:SF32">
    <property type="entry name" value="TRANSCRIPTIONAL REGULATORY PROTEIN"/>
    <property type="match status" value="1"/>
</dbReference>
<dbReference type="Pfam" id="PF02311">
    <property type="entry name" value="AraC_binding"/>
    <property type="match status" value="1"/>
</dbReference>
<dbReference type="PRINTS" id="PR00032">
    <property type="entry name" value="HTHARAC"/>
</dbReference>
<dbReference type="GO" id="GO:0003700">
    <property type="term" value="F:DNA-binding transcription factor activity"/>
    <property type="evidence" value="ECO:0007669"/>
    <property type="project" value="InterPro"/>
</dbReference>
<keyword evidence="1" id="KW-0805">Transcription regulation</keyword>
<dbReference type="Pfam" id="PF12833">
    <property type="entry name" value="HTH_18"/>
    <property type="match status" value="1"/>
</dbReference>
<evidence type="ECO:0000259" key="5">
    <source>
        <dbReference type="PROSITE" id="PS01124"/>
    </source>
</evidence>
<dbReference type="InterPro" id="IPR018060">
    <property type="entry name" value="HTH_AraC"/>
</dbReference>
<protein>
    <submittedName>
        <fullName evidence="6">Helix-turn-helix domain-containing protein</fullName>
    </submittedName>
</protein>
<comment type="caution">
    <text evidence="6">The sequence shown here is derived from an EMBL/GenBank/DDBJ whole genome shotgun (WGS) entry which is preliminary data.</text>
</comment>
<dbReference type="InterPro" id="IPR014710">
    <property type="entry name" value="RmlC-like_jellyroll"/>
</dbReference>
<dbReference type="CDD" id="cd06999">
    <property type="entry name" value="cupin_HpaA-like_N"/>
    <property type="match status" value="1"/>
</dbReference>
<proteinExistence type="predicted"/>
<dbReference type="InterPro" id="IPR018062">
    <property type="entry name" value="HTH_AraC-typ_CS"/>
</dbReference>
<dbReference type="EMBL" id="BAABLX010000024">
    <property type="protein sequence ID" value="GAA4946011.1"/>
    <property type="molecule type" value="Genomic_DNA"/>
</dbReference>
<dbReference type="RefSeq" id="WP_345422951.1">
    <property type="nucleotide sequence ID" value="NZ_AP031496.1"/>
</dbReference>
<keyword evidence="7" id="KW-1185">Reference proteome</keyword>
<dbReference type="Proteomes" id="UP001409585">
    <property type="component" value="Unassembled WGS sequence"/>
</dbReference>
<dbReference type="SMART" id="SM00342">
    <property type="entry name" value="HTH_ARAC"/>
    <property type="match status" value="1"/>
</dbReference>
<dbReference type="AlphaFoldDB" id="A0AAV3U464"/>
<organism evidence="6 7">
    <name type="scientific">Halioxenophilus aromaticivorans</name>
    <dbReference type="NCBI Taxonomy" id="1306992"/>
    <lineage>
        <taxon>Bacteria</taxon>
        <taxon>Pseudomonadati</taxon>
        <taxon>Pseudomonadota</taxon>
        <taxon>Gammaproteobacteria</taxon>
        <taxon>Alteromonadales</taxon>
        <taxon>Alteromonadaceae</taxon>
        <taxon>Halioxenophilus</taxon>
    </lineage>
</organism>
<keyword evidence="4" id="KW-0804">Transcription</keyword>
<dbReference type="SUPFAM" id="SSF51215">
    <property type="entry name" value="Regulatory protein AraC"/>
    <property type="match status" value="1"/>
</dbReference>
<evidence type="ECO:0000256" key="1">
    <source>
        <dbReference type="ARBA" id="ARBA00023015"/>
    </source>
</evidence>
<dbReference type="InterPro" id="IPR003313">
    <property type="entry name" value="AraC-bd"/>
</dbReference>
<evidence type="ECO:0000256" key="4">
    <source>
        <dbReference type="ARBA" id="ARBA00023163"/>
    </source>
</evidence>
<dbReference type="InterPro" id="IPR037923">
    <property type="entry name" value="HTH-like"/>
</dbReference>
<sequence length="305" mass="34875">MKVPNYLLYGQPSEGPVDWFLNIEILAKRCKERGWKIDLHSHPNFAQIMIVLAGDGTMMLGQESVRFTSPCALIVPDNAIHGFHYELDTDGWVLTLADYCLQQTVNRLPQLGQLLSTPGVIPISDEFCSPDMLVKRIENIQRELTLRGTSYEVIIESDLVSILVELERASQNASKVLNSYSNKQRQIVTNFKALIEQYLFDNVKIPNYAEQLNLSAFQLRSACEAVEDKSPKEMLEERRLMEAKKDLIFTAKSVEQIGYRLGFSDPSYFTRFFKKMEGESPTKFRDQFKNSPKPMANDWGVRGEC</sequence>
<dbReference type="Gene3D" id="1.10.10.60">
    <property type="entry name" value="Homeodomain-like"/>
    <property type="match status" value="1"/>
</dbReference>
<dbReference type="PROSITE" id="PS01124">
    <property type="entry name" value="HTH_ARAC_FAMILY_2"/>
    <property type="match status" value="1"/>
</dbReference>
<accession>A0AAV3U464</accession>
<evidence type="ECO:0000313" key="7">
    <source>
        <dbReference type="Proteomes" id="UP001409585"/>
    </source>
</evidence>
<name>A0AAV3U464_9ALTE</name>
<keyword evidence="3" id="KW-0010">Activator</keyword>
<dbReference type="PROSITE" id="PS00041">
    <property type="entry name" value="HTH_ARAC_FAMILY_1"/>
    <property type="match status" value="1"/>
</dbReference>
<dbReference type="InterPro" id="IPR009057">
    <property type="entry name" value="Homeodomain-like_sf"/>
</dbReference>
<dbReference type="InterPro" id="IPR047264">
    <property type="entry name" value="Cupin_HpaA-like_N"/>
</dbReference>
<dbReference type="InterPro" id="IPR020449">
    <property type="entry name" value="Tscrpt_reg_AraC-type_HTH"/>
</dbReference>
<dbReference type="Gene3D" id="2.60.120.10">
    <property type="entry name" value="Jelly Rolls"/>
    <property type="match status" value="1"/>
</dbReference>
<dbReference type="PANTHER" id="PTHR43280">
    <property type="entry name" value="ARAC-FAMILY TRANSCRIPTIONAL REGULATOR"/>
    <property type="match status" value="1"/>
</dbReference>
<gene>
    <name evidence="6" type="ORF">GCM10025791_26610</name>
</gene>
<reference evidence="7" key="1">
    <citation type="journal article" date="2019" name="Int. J. Syst. Evol. Microbiol.">
        <title>The Global Catalogue of Microorganisms (GCM) 10K type strain sequencing project: providing services to taxonomists for standard genome sequencing and annotation.</title>
        <authorList>
            <consortium name="The Broad Institute Genomics Platform"/>
            <consortium name="The Broad Institute Genome Sequencing Center for Infectious Disease"/>
            <person name="Wu L."/>
            <person name="Ma J."/>
        </authorList>
    </citation>
    <scope>NUCLEOTIDE SEQUENCE [LARGE SCALE GENOMIC DNA]</scope>
    <source>
        <strain evidence="7">JCM 19134</strain>
    </source>
</reference>
<dbReference type="GO" id="GO:0043565">
    <property type="term" value="F:sequence-specific DNA binding"/>
    <property type="evidence" value="ECO:0007669"/>
    <property type="project" value="InterPro"/>
</dbReference>
<feature type="domain" description="HTH araC/xylS-type" evidence="5">
    <location>
        <begin position="189"/>
        <end position="287"/>
    </location>
</feature>
<dbReference type="SUPFAM" id="SSF46689">
    <property type="entry name" value="Homeodomain-like"/>
    <property type="match status" value="1"/>
</dbReference>
<evidence type="ECO:0000313" key="6">
    <source>
        <dbReference type="EMBL" id="GAA4946011.1"/>
    </source>
</evidence>
<evidence type="ECO:0000256" key="3">
    <source>
        <dbReference type="ARBA" id="ARBA00023159"/>
    </source>
</evidence>
<evidence type="ECO:0000256" key="2">
    <source>
        <dbReference type="ARBA" id="ARBA00023125"/>
    </source>
</evidence>